<dbReference type="AlphaFoldDB" id="A0A5M4B2U8"/>
<keyword evidence="9" id="KW-1185">Reference proteome</keyword>
<dbReference type="PROSITE" id="PS50045">
    <property type="entry name" value="SIGMA54_INTERACT_4"/>
    <property type="match status" value="1"/>
</dbReference>
<gene>
    <name evidence="8" type="ORF">PbJCM13498_32670</name>
</gene>
<dbReference type="InterPro" id="IPR025662">
    <property type="entry name" value="Sigma_54_int_dom_ATP-bd_1"/>
</dbReference>
<proteinExistence type="predicted"/>
<keyword evidence="4" id="KW-0804">Transcription</keyword>
<dbReference type="Pfam" id="PF00158">
    <property type="entry name" value="Sigma54_activat"/>
    <property type="match status" value="1"/>
</dbReference>
<dbReference type="Pfam" id="PF25601">
    <property type="entry name" value="AAA_lid_14"/>
    <property type="match status" value="1"/>
</dbReference>
<keyword evidence="2" id="KW-0067">ATP-binding</keyword>
<evidence type="ECO:0000256" key="5">
    <source>
        <dbReference type="PROSITE-ProRule" id="PRU00169"/>
    </source>
</evidence>
<dbReference type="PANTHER" id="PTHR32071">
    <property type="entry name" value="TRANSCRIPTIONAL REGULATORY PROTEIN"/>
    <property type="match status" value="1"/>
</dbReference>
<dbReference type="InterPro" id="IPR001789">
    <property type="entry name" value="Sig_transdc_resp-reg_receiver"/>
</dbReference>
<dbReference type="InterPro" id="IPR003593">
    <property type="entry name" value="AAA+_ATPase"/>
</dbReference>
<evidence type="ECO:0000256" key="3">
    <source>
        <dbReference type="ARBA" id="ARBA00023015"/>
    </source>
</evidence>
<dbReference type="Pfam" id="PF00072">
    <property type="entry name" value="Response_reg"/>
    <property type="match status" value="1"/>
</dbReference>
<dbReference type="Proteomes" id="UP000391834">
    <property type="component" value="Unassembled WGS sequence"/>
</dbReference>
<evidence type="ECO:0000313" key="9">
    <source>
        <dbReference type="Proteomes" id="UP000391834"/>
    </source>
</evidence>
<dbReference type="RefSeq" id="WP_234406712.1">
    <property type="nucleotide sequence ID" value="NZ_BLAX01000001.1"/>
</dbReference>
<evidence type="ECO:0000256" key="2">
    <source>
        <dbReference type="ARBA" id="ARBA00022840"/>
    </source>
</evidence>
<dbReference type="Gene3D" id="1.10.8.60">
    <property type="match status" value="1"/>
</dbReference>
<dbReference type="FunFam" id="3.40.50.300:FF:000006">
    <property type="entry name" value="DNA-binding transcriptional regulator NtrC"/>
    <property type="match status" value="1"/>
</dbReference>
<evidence type="ECO:0000256" key="4">
    <source>
        <dbReference type="ARBA" id="ARBA00023163"/>
    </source>
</evidence>
<comment type="caution">
    <text evidence="8">The sequence shown here is derived from an EMBL/GenBank/DDBJ whole genome shotgun (WGS) entry which is preliminary data.</text>
</comment>
<dbReference type="SUPFAM" id="SSF52540">
    <property type="entry name" value="P-loop containing nucleoside triphosphate hydrolases"/>
    <property type="match status" value="1"/>
</dbReference>
<dbReference type="SMART" id="SM00382">
    <property type="entry name" value="AAA"/>
    <property type="match status" value="1"/>
</dbReference>
<dbReference type="PRINTS" id="PR01590">
    <property type="entry name" value="HTHFIS"/>
</dbReference>
<protein>
    <submittedName>
        <fullName evidence="8">Sigma-54-dependent Fis family transcriptional regulator</fullName>
    </submittedName>
</protein>
<dbReference type="EMBL" id="BLAX01000001">
    <property type="protein sequence ID" value="GET34404.1"/>
    <property type="molecule type" value="Genomic_DNA"/>
</dbReference>
<keyword evidence="3" id="KW-0805">Transcription regulation</keyword>
<dbReference type="InterPro" id="IPR011006">
    <property type="entry name" value="CheY-like_superfamily"/>
</dbReference>
<dbReference type="GO" id="GO:0005524">
    <property type="term" value="F:ATP binding"/>
    <property type="evidence" value="ECO:0007669"/>
    <property type="project" value="UniProtKB-KW"/>
</dbReference>
<reference evidence="8 9" key="1">
    <citation type="submission" date="2019-10" db="EMBL/GenBank/DDBJ databases">
        <title>Prolixibacter strains distinguished by the presence of nitrate reductase genes were adept at nitrate-dependent anaerobic corrosion of metallic iron and carbon steel.</title>
        <authorList>
            <person name="Iino T."/>
            <person name="Shono N."/>
            <person name="Ito K."/>
            <person name="Nakamura R."/>
            <person name="Sueoka K."/>
            <person name="Harayama S."/>
            <person name="Ohkuma M."/>
        </authorList>
    </citation>
    <scope>NUCLEOTIDE SEQUENCE [LARGE SCALE GENOMIC DNA]</scope>
    <source>
        <strain evidence="8 9">JCM 13498</strain>
    </source>
</reference>
<dbReference type="GO" id="GO:0006355">
    <property type="term" value="P:regulation of DNA-templated transcription"/>
    <property type="evidence" value="ECO:0007669"/>
    <property type="project" value="InterPro"/>
</dbReference>
<dbReference type="GO" id="GO:0043565">
    <property type="term" value="F:sequence-specific DNA binding"/>
    <property type="evidence" value="ECO:0007669"/>
    <property type="project" value="InterPro"/>
</dbReference>
<feature type="domain" description="Sigma-54 factor interaction" evidence="6">
    <location>
        <begin position="140"/>
        <end position="369"/>
    </location>
</feature>
<dbReference type="SUPFAM" id="SSF52172">
    <property type="entry name" value="CheY-like"/>
    <property type="match status" value="1"/>
</dbReference>
<dbReference type="Pfam" id="PF02954">
    <property type="entry name" value="HTH_8"/>
    <property type="match status" value="1"/>
</dbReference>
<dbReference type="Gene3D" id="1.10.10.60">
    <property type="entry name" value="Homeodomain-like"/>
    <property type="match status" value="1"/>
</dbReference>
<accession>A0A5M4B2U8</accession>
<dbReference type="SMART" id="SM00448">
    <property type="entry name" value="REC"/>
    <property type="match status" value="1"/>
</dbReference>
<evidence type="ECO:0000313" key="8">
    <source>
        <dbReference type="EMBL" id="GET34404.1"/>
    </source>
</evidence>
<name>A0A5M4B2U8_9BACT</name>
<dbReference type="CDD" id="cd00009">
    <property type="entry name" value="AAA"/>
    <property type="match status" value="1"/>
</dbReference>
<dbReference type="GO" id="GO:0000160">
    <property type="term" value="P:phosphorelay signal transduction system"/>
    <property type="evidence" value="ECO:0007669"/>
    <property type="project" value="InterPro"/>
</dbReference>
<dbReference type="SUPFAM" id="SSF46689">
    <property type="entry name" value="Homeodomain-like"/>
    <property type="match status" value="1"/>
</dbReference>
<dbReference type="InterPro" id="IPR027417">
    <property type="entry name" value="P-loop_NTPase"/>
</dbReference>
<sequence>MDMPRLLIVDDDTSFCMLLQGFLKRKGFEADTAHDYEKASQSLAKNAYDLVLTDYRLPDGTGIDVLKESKKLAPATVVILITAYSDIRVAVEAVKLGAFEYVTKPVNSDELFHVIREGLKKRETSEKKTKEPVRNGRKFLVGSSEEARKIEEHIRVVAPTDISVLIIGDSGTGKEYVARRIHELSKRKKEPFVAVDCGALHPDIAASELFGHVKGSFTGAVNDKTGHFEAVGEGTIFLDEIGNLSYDVQMKLLRAIHERMGRKVGGNNEFPIKARIIAATNENLKKAVDEGRFREDLYHRLNEFNMALAPLREREADLMMFAQFFLEDAVAEFDKFISGFDEEVQRIFIRYEWPGNLREMRNIIRRAVLLSKSDRIHREVLPEEIYRNDSMKNLSDDVQPVVNDLKEVKNLSEKEAILQALEKTRYNKTKTAKLLGIDRKTLYNKLHLYDIEL</sequence>
<dbReference type="Gene3D" id="3.40.50.300">
    <property type="entry name" value="P-loop containing nucleotide triphosphate hydrolases"/>
    <property type="match status" value="1"/>
</dbReference>
<feature type="modified residue" description="4-aspartylphosphate" evidence="5">
    <location>
        <position position="54"/>
    </location>
</feature>
<keyword evidence="1" id="KW-0547">Nucleotide-binding</keyword>
<dbReference type="InterPro" id="IPR009057">
    <property type="entry name" value="Homeodomain-like_sf"/>
</dbReference>
<evidence type="ECO:0000256" key="1">
    <source>
        <dbReference type="ARBA" id="ARBA00022741"/>
    </source>
</evidence>
<dbReference type="Gene3D" id="3.40.50.2300">
    <property type="match status" value="1"/>
</dbReference>
<dbReference type="PANTHER" id="PTHR32071:SF81">
    <property type="entry name" value="PROPIONATE CATABOLISM OPERON REGULATORY PROTEIN"/>
    <property type="match status" value="1"/>
</dbReference>
<dbReference type="InterPro" id="IPR058031">
    <property type="entry name" value="AAA_lid_NorR"/>
</dbReference>
<feature type="domain" description="Response regulatory" evidence="7">
    <location>
        <begin position="5"/>
        <end position="119"/>
    </location>
</feature>
<evidence type="ECO:0000259" key="7">
    <source>
        <dbReference type="PROSITE" id="PS50110"/>
    </source>
</evidence>
<dbReference type="InterPro" id="IPR002078">
    <property type="entry name" value="Sigma_54_int"/>
</dbReference>
<dbReference type="PROSITE" id="PS00675">
    <property type="entry name" value="SIGMA54_INTERACT_1"/>
    <property type="match status" value="1"/>
</dbReference>
<dbReference type="PROSITE" id="PS50110">
    <property type="entry name" value="RESPONSE_REGULATORY"/>
    <property type="match status" value="1"/>
</dbReference>
<dbReference type="InterPro" id="IPR002197">
    <property type="entry name" value="HTH_Fis"/>
</dbReference>
<evidence type="ECO:0000259" key="6">
    <source>
        <dbReference type="PROSITE" id="PS50045"/>
    </source>
</evidence>
<organism evidence="8 9">
    <name type="scientific">Prolixibacter bellariivorans</name>
    <dbReference type="NCBI Taxonomy" id="314319"/>
    <lineage>
        <taxon>Bacteria</taxon>
        <taxon>Pseudomonadati</taxon>
        <taxon>Bacteroidota</taxon>
        <taxon>Bacteroidia</taxon>
        <taxon>Marinilabiliales</taxon>
        <taxon>Prolixibacteraceae</taxon>
        <taxon>Prolixibacter</taxon>
    </lineage>
</organism>
<keyword evidence="5" id="KW-0597">Phosphoprotein</keyword>